<dbReference type="PROSITE" id="PS00211">
    <property type="entry name" value="ABC_TRANSPORTER_1"/>
    <property type="match status" value="1"/>
</dbReference>
<keyword evidence="2 4" id="KW-0067">ATP-binding</keyword>
<sequence length="200" mass="21677">MDNDSEALLHVDGLELTLGRKHLLAPASFTLHAGRCVALTGPNGSGKTTLLRIVTGKLQPTAGTFRWDGVKNTDLSLALGSTPFYENMTVQEHLGLVAASWSLEESAARPLVEGFGMEPILDSFIEELSSGERQLVSLSLALLRPAKVLILDEPEQRLDTRRRQVLATLLNKQRELGAAVLMASHDTELVEAVADTVLQL</sequence>
<comment type="caution">
    <text evidence="4">The sequence shown here is derived from an EMBL/GenBank/DDBJ whole genome shotgun (WGS) entry which is preliminary data.</text>
</comment>
<evidence type="ECO:0000313" key="5">
    <source>
        <dbReference type="Proteomes" id="UP001589862"/>
    </source>
</evidence>
<dbReference type="SUPFAM" id="SSF52540">
    <property type="entry name" value="P-loop containing nucleoside triphosphate hydrolases"/>
    <property type="match status" value="1"/>
</dbReference>
<dbReference type="PANTHER" id="PTHR43158">
    <property type="entry name" value="SKFA PEPTIDE EXPORT ATP-BINDING PROTEIN SKFE"/>
    <property type="match status" value="1"/>
</dbReference>
<name>A0ABV6PAK6_9MICC</name>
<dbReference type="InterPro" id="IPR017871">
    <property type="entry name" value="ABC_transporter-like_CS"/>
</dbReference>
<feature type="domain" description="ABC transporter" evidence="3">
    <location>
        <begin position="9"/>
        <end position="200"/>
    </location>
</feature>
<dbReference type="SMART" id="SM00382">
    <property type="entry name" value="AAA"/>
    <property type="match status" value="1"/>
</dbReference>
<dbReference type="Gene3D" id="3.40.50.300">
    <property type="entry name" value="P-loop containing nucleotide triphosphate hydrolases"/>
    <property type="match status" value="1"/>
</dbReference>
<dbReference type="Pfam" id="PF00005">
    <property type="entry name" value="ABC_tran"/>
    <property type="match status" value="1"/>
</dbReference>
<keyword evidence="5" id="KW-1185">Reference proteome</keyword>
<dbReference type="InterPro" id="IPR003593">
    <property type="entry name" value="AAA+_ATPase"/>
</dbReference>
<dbReference type="InterPro" id="IPR003439">
    <property type="entry name" value="ABC_transporter-like_ATP-bd"/>
</dbReference>
<evidence type="ECO:0000259" key="3">
    <source>
        <dbReference type="PROSITE" id="PS50893"/>
    </source>
</evidence>
<dbReference type="GO" id="GO:0005524">
    <property type="term" value="F:ATP binding"/>
    <property type="evidence" value="ECO:0007669"/>
    <property type="project" value="UniProtKB-KW"/>
</dbReference>
<organism evidence="4 5">
    <name type="scientific">Micrococcoides hystricis</name>
    <dbReference type="NCBI Taxonomy" id="1572761"/>
    <lineage>
        <taxon>Bacteria</taxon>
        <taxon>Bacillati</taxon>
        <taxon>Actinomycetota</taxon>
        <taxon>Actinomycetes</taxon>
        <taxon>Micrococcales</taxon>
        <taxon>Micrococcaceae</taxon>
        <taxon>Micrococcoides</taxon>
    </lineage>
</organism>
<gene>
    <name evidence="4" type="ORF">ACFFFR_07090</name>
</gene>
<evidence type="ECO:0000313" key="4">
    <source>
        <dbReference type="EMBL" id="MFC0582146.1"/>
    </source>
</evidence>
<accession>A0ABV6PAK6</accession>
<dbReference type="EMBL" id="JBHLUB010000029">
    <property type="protein sequence ID" value="MFC0582146.1"/>
    <property type="molecule type" value="Genomic_DNA"/>
</dbReference>
<dbReference type="Proteomes" id="UP001589862">
    <property type="component" value="Unassembled WGS sequence"/>
</dbReference>
<dbReference type="PANTHER" id="PTHR43158:SF2">
    <property type="entry name" value="SKFA PEPTIDE EXPORT ATP-BINDING PROTEIN SKFE"/>
    <property type="match status" value="1"/>
</dbReference>
<keyword evidence="1" id="KW-0547">Nucleotide-binding</keyword>
<proteinExistence type="predicted"/>
<evidence type="ECO:0000256" key="2">
    <source>
        <dbReference type="ARBA" id="ARBA00022840"/>
    </source>
</evidence>
<reference evidence="4 5" key="1">
    <citation type="submission" date="2024-09" db="EMBL/GenBank/DDBJ databases">
        <authorList>
            <person name="Sun Q."/>
            <person name="Mori K."/>
        </authorList>
    </citation>
    <scope>NUCLEOTIDE SEQUENCE [LARGE SCALE GENOMIC DNA]</scope>
    <source>
        <strain evidence="4 5">NCAIM B.02604</strain>
    </source>
</reference>
<dbReference type="InterPro" id="IPR027417">
    <property type="entry name" value="P-loop_NTPase"/>
</dbReference>
<dbReference type="RefSeq" id="WP_377459096.1">
    <property type="nucleotide sequence ID" value="NZ_JBHLUB010000029.1"/>
</dbReference>
<dbReference type="PROSITE" id="PS50893">
    <property type="entry name" value="ABC_TRANSPORTER_2"/>
    <property type="match status" value="1"/>
</dbReference>
<protein>
    <submittedName>
        <fullName evidence="4">ATP-binding cassette domain-containing protein</fullName>
    </submittedName>
</protein>
<evidence type="ECO:0000256" key="1">
    <source>
        <dbReference type="ARBA" id="ARBA00022741"/>
    </source>
</evidence>